<evidence type="ECO:0000256" key="2">
    <source>
        <dbReference type="ARBA" id="ARBA00022679"/>
    </source>
</evidence>
<comment type="caution">
    <text evidence="10">The sequence shown here is derived from an EMBL/GenBank/DDBJ whole genome shotgun (WGS) entry which is preliminary data.</text>
</comment>
<reference evidence="10" key="2">
    <citation type="journal article" date="2023" name="Infect Dis Poverty">
        <title>Chromosome-scale genome of the human blood fluke Schistosoma mekongi and its implications for public health.</title>
        <authorList>
            <person name="Zhou M."/>
            <person name="Xu L."/>
            <person name="Xu D."/>
            <person name="Chen W."/>
            <person name="Khan J."/>
            <person name="Hu Y."/>
            <person name="Huang H."/>
            <person name="Wei H."/>
            <person name="Zhang Y."/>
            <person name="Chusongsang P."/>
            <person name="Tanasarnprasert K."/>
            <person name="Hu X."/>
            <person name="Limpanont Y."/>
            <person name="Lv Z."/>
        </authorList>
    </citation>
    <scope>NUCLEOTIDE SEQUENCE</scope>
    <source>
        <strain evidence="10">LV_2022a</strain>
    </source>
</reference>
<feature type="transmembrane region" description="Helical" evidence="7">
    <location>
        <begin position="148"/>
        <end position="172"/>
    </location>
</feature>
<feature type="transmembrane region" description="Helical" evidence="7">
    <location>
        <begin position="184"/>
        <end position="210"/>
    </location>
</feature>
<evidence type="ECO:0000256" key="8">
    <source>
        <dbReference type="SAM" id="MobiDB-lite"/>
    </source>
</evidence>
<accession>A0AAE1ZF89</accession>
<evidence type="ECO:0000313" key="11">
    <source>
        <dbReference type="Proteomes" id="UP001292079"/>
    </source>
</evidence>
<keyword evidence="11" id="KW-1185">Reference proteome</keyword>
<dbReference type="InterPro" id="IPR001594">
    <property type="entry name" value="Palmitoyltrfase_DHHC"/>
</dbReference>
<dbReference type="EMBL" id="JALJAT010000002">
    <property type="protein sequence ID" value="KAK4472633.1"/>
    <property type="molecule type" value="Genomic_DNA"/>
</dbReference>
<feature type="transmembrane region" description="Helical" evidence="7">
    <location>
        <begin position="14"/>
        <end position="33"/>
    </location>
</feature>
<dbReference type="GO" id="GO:0006612">
    <property type="term" value="P:protein targeting to membrane"/>
    <property type="evidence" value="ECO:0007669"/>
    <property type="project" value="TreeGrafter"/>
</dbReference>
<reference evidence="10" key="1">
    <citation type="submission" date="2022-04" db="EMBL/GenBank/DDBJ databases">
        <authorList>
            <person name="Xu L."/>
            <person name="Lv Z."/>
        </authorList>
    </citation>
    <scope>NUCLEOTIDE SEQUENCE</scope>
    <source>
        <strain evidence="10">LV_2022a</strain>
    </source>
</reference>
<feature type="compositionally biased region" description="Polar residues" evidence="8">
    <location>
        <begin position="779"/>
        <end position="797"/>
    </location>
</feature>
<feature type="compositionally biased region" description="Basic and acidic residues" evidence="8">
    <location>
        <begin position="393"/>
        <end position="405"/>
    </location>
</feature>
<evidence type="ECO:0000256" key="7">
    <source>
        <dbReference type="RuleBase" id="RU079119"/>
    </source>
</evidence>
<evidence type="ECO:0000313" key="10">
    <source>
        <dbReference type="EMBL" id="KAK4472633.1"/>
    </source>
</evidence>
<feature type="compositionally biased region" description="Polar residues" evidence="8">
    <location>
        <begin position="498"/>
        <end position="509"/>
    </location>
</feature>
<dbReference type="InterPro" id="IPR039859">
    <property type="entry name" value="PFA4/ZDH16/20/ERF2-like"/>
</dbReference>
<evidence type="ECO:0000256" key="3">
    <source>
        <dbReference type="ARBA" id="ARBA00022692"/>
    </source>
</evidence>
<keyword evidence="5 7" id="KW-0472">Membrane</keyword>
<dbReference type="AlphaFoldDB" id="A0AAE1ZF89"/>
<evidence type="ECO:0000259" key="9">
    <source>
        <dbReference type="Pfam" id="PF01529"/>
    </source>
</evidence>
<dbReference type="PANTHER" id="PTHR22883">
    <property type="entry name" value="ZINC FINGER DHHC DOMAIN CONTAINING PROTEIN"/>
    <property type="match status" value="1"/>
</dbReference>
<comment type="domain">
    <text evidence="7">The DHHC domain is required for palmitoyltransferase activity.</text>
</comment>
<name>A0AAE1ZF89_SCHME</name>
<feature type="compositionally biased region" description="Polar residues" evidence="8">
    <location>
        <begin position="359"/>
        <end position="371"/>
    </location>
</feature>
<keyword evidence="2 7" id="KW-0808">Transferase</keyword>
<feature type="region of interest" description="Disordered" evidence="8">
    <location>
        <begin position="355"/>
        <end position="374"/>
    </location>
</feature>
<comment type="catalytic activity">
    <reaction evidence="7">
        <text>L-cysteinyl-[protein] + hexadecanoyl-CoA = S-hexadecanoyl-L-cysteinyl-[protein] + CoA</text>
        <dbReference type="Rhea" id="RHEA:36683"/>
        <dbReference type="Rhea" id="RHEA-COMP:10131"/>
        <dbReference type="Rhea" id="RHEA-COMP:11032"/>
        <dbReference type="ChEBI" id="CHEBI:29950"/>
        <dbReference type="ChEBI" id="CHEBI:57287"/>
        <dbReference type="ChEBI" id="CHEBI:57379"/>
        <dbReference type="ChEBI" id="CHEBI:74151"/>
        <dbReference type="EC" id="2.3.1.225"/>
    </reaction>
</comment>
<keyword evidence="3 7" id="KW-0812">Transmembrane</keyword>
<dbReference type="GO" id="GO:0005794">
    <property type="term" value="C:Golgi apparatus"/>
    <property type="evidence" value="ECO:0007669"/>
    <property type="project" value="TreeGrafter"/>
</dbReference>
<dbReference type="PROSITE" id="PS50216">
    <property type="entry name" value="DHHC"/>
    <property type="match status" value="1"/>
</dbReference>
<feature type="region of interest" description="Disordered" evidence="8">
    <location>
        <begin position="480"/>
        <end position="509"/>
    </location>
</feature>
<dbReference type="Proteomes" id="UP001292079">
    <property type="component" value="Unassembled WGS sequence"/>
</dbReference>
<dbReference type="EC" id="2.3.1.225" evidence="7"/>
<dbReference type="GO" id="GO:0005783">
    <property type="term" value="C:endoplasmic reticulum"/>
    <property type="evidence" value="ECO:0007669"/>
    <property type="project" value="TreeGrafter"/>
</dbReference>
<dbReference type="GO" id="GO:0016020">
    <property type="term" value="C:membrane"/>
    <property type="evidence" value="ECO:0007669"/>
    <property type="project" value="UniProtKB-SubCell"/>
</dbReference>
<feature type="region of interest" description="Disordered" evidence="8">
    <location>
        <begin position="768"/>
        <end position="797"/>
    </location>
</feature>
<feature type="region of interest" description="Disordered" evidence="8">
    <location>
        <begin position="379"/>
        <end position="422"/>
    </location>
</feature>
<keyword evidence="4 7" id="KW-1133">Transmembrane helix</keyword>
<comment type="similarity">
    <text evidence="7">Belongs to the DHHC palmitoyltransferase family.</text>
</comment>
<evidence type="ECO:0000256" key="5">
    <source>
        <dbReference type="ARBA" id="ARBA00023136"/>
    </source>
</evidence>
<proteinExistence type="inferred from homology"/>
<keyword evidence="6 7" id="KW-0012">Acyltransferase</keyword>
<dbReference type="PANTHER" id="PTHR22883:SF488">
    <property type="entry name" value="PALMITOYLTRANSFERASE"/>
    <property type="match status" value="1"/>
</dbReference>
<comment type="subcellular location">
    <subcellularLocation>
        <location evidence="1">Membrane</location>
        <topology evidence="1">Multi-pass membrane protein</topology>
    </subcellularLocation>
</comment>
<evidence type="ECO:0000256" key="1">
    <source>
        <dbReference type="ARBA" id="ARBA00004141"/>
    </source>
</evidence>
<organism evidence="10 11">
    <name type="scientific">Schistosoma mekongi</name>
    <name type="common">Parasitic worm</name>
    <dbReference type="NCBI Taxonomy" id="38744"/>
    <lineage>
        <taxon>Eukaryota</taxon>
        <taxon>Metazoa</taxon>
        <taxon>Spiralia</taxon>
        <taxon>Lophotrochozoa</taxon>
        <taxon>Platyhelminthes</taxon>
        <taxon>Trematoda</taxon>
        <taxon>Digenea</taxon>
        <taxon>Strigeidida</taxon>
        <taxon>Schistosomatoidea</taxon>
        <taxon>Schistosomatidae</taxon>
        <taxon>Schistosoma</taxon>
    </lineage>
</organism>
<feature type="region of interest" description="Disordered" evidence="8">
    <location>
        <begin position="318"/>
        <end position="346"/>
    </location>
</feature>
<sequence length="820" mass="91505">MSCQAFSKNIGPALIAWFLLIFLTALYLVFICWDFSKENSYAFIVCHSLLFFFVVSAFGKATFMDPGYYAMGVPGEKVTTIEKGSPRTVVYKSIDINGVTTRLKWCVTCEFYRPPRCSHCSICKHCIDTFDHHCPWLNNCIGRRNYRYFFSFLLALTLHMIIVFGVSMTYVLMRTNQLTHYKVIIAISVLILVGLLLLPVLGLTGFHIFLVSKGRTTNEQVTSKYDLDMNPYDRGLCRNWLYIFCTSQPSLLNRPYVTEVDMWEMAYNGKYIQQQTSDFRFGFNDSKLSDTFKPSKDPVGTIKQRKEVCEKVDLENMVNHSSDQGNGSNLVSSVHHELDDSVSPNLQPKVLTPKGMANTIPTNQNHASRSKSPVCAKAGELNKTNPNLTLGETKPKSLGDKDHSKSLKVGENSSKHVSKENSAVSNTIINSVLSTTNVPVKTVSDRDHIDIKGDYLTPLLGSEANSDADLIRGRQLRKFTADNQSRSSSSLHRRQDQKVTTGIGRSSSRDFCSLHPNESACPCTFDSMVNLRDRVTLPINTYSPSISQPHIVAVERFGTTQDLNITQYSPKSYSPLTGRGLHHVTSATLTSPTPESLNLPASNMSKGLMKSIRSEQRYHEFVHQIYPRCPEMQGDSRYLLSHSEAACHLPPQLLHSLPPPLPPHGSQTSIPHSRPHWPPVVPPHGILVSTQYLSPVDSTNQFNTATASPHLQLVRPPFFSNHDDTQVDGSSFFVASPHLNEQSAAKYMPQSFGPVYCPSNMTQAGLRPTPPLPPHNRSSKVNTPTNRMKPTGPKISNQVITRWQKDGDSNSPDGTFEISV</sequence>
<gene>
    <name evidence="10" type="ORF">MN116_003867</name>
</gene>
<dbReference type="Pfam" id="PF01529">
    <property type="entry name" value="DHHC"/>
    <property type="match status" value="1"/>
</dbReference>
<evidence type="ECO:0000256" key="4">
    <source>
        <dbReference type="ARBA" id="ARBA00022989"/>
    </source>
</evidence>
<feature type="compositionally biased region" description="Polar residues" evidence="8">
    <location>
        <begin position="318"/>
        <end position="332"/>
    </location>
</feature>
<protein>
    <recommendedName>
        <fullName evidence="7">Palmitoyltransferase</fullName>
        <ecNumber evidence="7">2.3.1.225</ecNumber>
    </recommendedName>
</protein>
<dbReference type="GO" id="GO:0019706">
    <property type="term" value="F:protein-cysteine S-palmitoyltransferase activity"/>
    <property type="evidence" value="ECO:0007669"/>
    <property type="project" value="UniProtKB-EC"/>
</dbReference>
<feature type="transmembrane region" description="Helical" evidence="7">
    <location>
        <begin position="40"/>
        <end position="59"/>
    </location>
</feature>
<feature type="domain" description="Palmitoyltransferase DHHC" evidence="9">
    <location>
        <begin position="101"/>
        <end position="223"/>
    </location>
</feature>
<evidence type="ECO:0000256" key="6">
    <source>
        <dbReference type="ARBA" id="ARBA00023315"/>
    </source>
</evidence>